<organism evidence="1">
    <name type="scientific">bioreactor metagenome</name>
    <dbReference type="NCBI Taxonomy" id="1076179"/>
    <lineage>
        <taxon>unclassified sequences</taxon>
        <taxon>metagenomes</taxon>
        <taxon>ecological metagenomes</taxon>
    </lineage>
</organism>
<comment type="caution">
    <text evidence="1">The sequence shown here is derived from an EMBL/GenBank/DDBJ whole genome shotgun (WGS) entry which is preliminary data.</text>
</comment>
<dbReference type="EMBL" id="VSSQ01046671">
    <property type="protein sequence ID" value="MPN00637.1"/>
    <property type="molecule type" value="Genomic_DNA"/>
</dbReference>
<dbReference type="PANTHER" id="PTHR38733:SF1">
    <property type="entry name" value="TYPE IV METHYL-DIRECTED RESTRICTION ENZYME ECOKMCRBC"/>
    <property type="match status" value="1"/>
</dbReference>
<name>A0A645EFV9_9ZZZZ</name>
<dbReference type="Pfam" id="PF10117">
    <property type="entry name" value="McrBC"/>
    <property type="match status" value="1"/>
</dbReference>
<proteinExistence type="predicted"/>
<sequence length="187" mass="22054">MNICYLVIEGMLMSDTGEKDMKLREFIDDEKMSKLFEKFILEFYRKEFPNLKVDPSKIKWLVNKEDPWISLLPEMRSDITIDDGKKVLIIDAKYYSRTLQFNSRFGNETVYSVNIYQVFTYVKNRDVKHDGSISGMLLYPKTEDGKALDLSYVLDGNQLSIRTLDLNCNFSEIKQQLFDIIERWQGK</sequence>
<protein>
    <submittedName>
        <fullName evidence="1">Protein McrC</fullName>
    </submittedName>
</protein>
<evidence type="ECO:0000313" key="1">
    <source>
        <dbReference type="EMBL" id="MPN00637.1"/>
    </source>
</evidence>
<accession>A0A645EFV9</accession>
<dbReference type="AlphaFoldDB" id="A0A645EFV9"/>
<dbReference type="InterPro" id="IPR019292">
    <property type="entry name" value="McrC"/>
</dbReference>
<reference evidence="1" key="1">
    <citation type="submission" date="2019-08" db="EMBL/GenBank/DDBJ databases">
        <authorList>
            <person name="Kucharzyk K."/>
            <person name="Murdoch R.W."/>
            <person name="Higgins S."/>
            <person name="Loffler F."/>
        </authorList>
    </citation>
    <scope>NUCLEOTIDE SEQUENCE</scope>
</reference>
<gene>
    <name evidence="1" type="primary">mcrC_5</name>
    <name evidence="1" type="ORF">SDC9_147833</name>
</gene>
<dbReference type="PANTHER" id="PTHR38733">
    <property type="entry name" value="PROTEIN MCRC"/>
    <property type="match status" value="1"/>
</dbReference>